<dbReference type="Proteomes" id="UP000886520">
    <property type="component" value="Chromosome 4"/>
</dbReference>
<evidence type="ECO:0008006" key="3">
    <source>
        <dbReference type="Google" id="ProtNLM"/>
    </source>
</evidence>
<keyword evidence="2" id="KW-1185">Reference proteome</keyword>
<dbReference type="EMBL" id="JABFUD020000004">
    <property type="protein sequence ID" value="KAI5081259.1"/>
    <property type="molecule type" value="Genomic_DNA"/>
</dbReference>
<dbReference type="OrthoDB" id="185373at2759"/>
<dbReference type="Gene3D" id="1.25.40.10">
    <property type="entry name" value="Tetratricopeptide repeat domain"/>
    <property type="match status" value="1"/>
</dbReference>
<dbReference type="PANTHER" id="PTHR47928:SF207">
    <property type="entry name" value="PENTATRICOPEPTIDE REPEAT-CONTAINING PROTEIN"/>
    <property type="match status" value="1"/>
</dbReference>
<comment type="caution">
    <text evidence="1">The sequence shown here is derived from an EMBL/GenBank/DDBJ whole genome shotgun (WGS) entry which is preliminary data.</text>
</comment>
<name>A0A9D4V840_ADICA</name>
<reference evidence="1" key="1">
    <citation type="submission" date="2021-01" db="EMBL/GenBank/DDBJ databases">
        <title>Adiantum capillus-veneris genome.</title>
        <authorList>
            <person name="Fang Y."/>
            <person name="Liao Q."/>
        </authorList>
    </citation>
    <scope>NUCLEOTIDE SEQUENCE</scope>
    <source>
        <strain evidence="1">H3</strain>
        <tissue evidence="1">Leaf</tissue>
    </source>
</reference>
<evidence type="ECO:0000313" key="2">
    <source>
        <dbReference type="Proteomes" id="UP000886520"/>
    </source>
</evidence>
<dbReference type="PANTHER" id="PTHR47928">
    <property type="entry name" value="REPEAT-CONTAINING PROTEIN, PUTATIVE-RELATED"/>
    <property type="match status" value="1"/>
</dbReference>
<accession>A0A9D4V840</accession>
<organism evidence="1 2">
    <name type="scientific">Adiantum capillus-veneris</name>
    <name type="common">Maidenhair fern</name>
    <dbReference type="NCBI Taxonomy" id="13818"/>
    <lineage>
        <taxon>Eukaryota</taxon>
        <taxon>Viridiplantae</taxon>
        <taxon>Streptophyta</taxon>
        <taxon>Embryophyta</taxon>
        <taxon>Tracheophyta</taxon>
        <taxon>Polypodiopsida</taxon>
        <taxon>Polypodiidae</taxon>
        <taxon>Polypodiales</taxon>
        <taxon>Pteridineae</taxon>
        <taxon>Pteridaceae</taxon>
        <taxon>Vittarioideae</taxon>
        <taxon>Adiantum</taxon>
    </lineage>
</organism>
<sequence length="149" mass="16369">MGSEGLSPDFITCILKACGSMQDAIEKKNRAWHFLCRYECQMWCTSKSTKARGTYFLEQRALIVGYAQQEQGQKAPGCYQQMQSVGLSTSAITYACILKACSSMQDTDGGIKIHADIVSEGLLQNIGVLSNVFVDMYVKCGALVWDVVS</sequence>
<gene>
    <name evidence="1" type="ORF">GOP47_0004442</name>
</gene>
<protein>
    <recommendedName>
        <fullName evidence="3">Pentatricopeptide repeat-containing protein</fullName>
    </recommendedName>
</protein>
<proteinExistence type="predicted"/>
<dbReference type="AlphaFoldDB" id="A0A9D4V840"/>
<dbReference type="InterPro" id="IPR011990">
    <property type="entry name" value="TPR-like_helical_dom_sf"/>
</dbReference>
<evidence type="ECO:0000313" key="1">
    <source>
        <dbReference type="EMBL" id="KAI5081259.1"/>
    </source>
</evidence>
<dbReference type="InterPro" id="IPR050421">
    <property type="entry name" value="PPR"/>
</dbReference>